<protein>
    <submittedName>
        <fullName evidence="1">Uncharacterized protein</fullName>
    </submittedName>
</protein>
<accession>A0AAV7PJA1</accession>
<sequence length="132" mass="14945">MDLNALFTSKAEYALSRMKGCHYEHRVAQLHQQEAVLPIRNIGFSTGDILTHLQAIANEFAAFYRSLYIPKTMEDSVSLSEFLTDIHLPSINDDGRSLLEGEISKGETAQTISRLSYQKSLGEDEFPPEFYK</sequence>
<evidence type="ECO:0000313" key="1">
    <source>
        <dbReference type="EMBL" id="KAJ1128220.1"/>
    </source>
</evidence>
<dbReference type="Proteomes" id="UP001066276">
    <property type="component" value="Chromosome 7"/>
</dbReference>
<organism evidence="1 2">
    <name type="scientific">Pleurodeles waltl</name>
    <name type="common">Iberian ribbed newt</name>
    <dbReference type="NCBI Taxonomy" id="8319"/>
    <lineage>
        <taxon>Eukaryota</taxon>
        <taxon>Metazoa</taxon>
        <taxon>Chordata</taxon>
        <taxon>Craniata</taxon>
        <taxon>Vertebrata</taxon>
        <taxon>Euteleostomi</taxon>
        <taxon>Amphibia</taxon>
        <taxon>Batrachia</taxon>
        <taxon>Caudata</taxon>
        <taxon>Salamandroidea</taxon>
        <taxon>Salamandridae</taxon>
        <taxon>Pleurodelinae</taxon>
        <taxon>Pleurodeles</taxon>
    </lineage>
</organism>
<gene>
    <name evidence="1" type="ORF">NDU88_006599</name>
</gene>
<name>A0AAV7PJA1_PLEWA</name>
<reference evidence="1" key="1">
    <citation type="journal article" date="2022" name="bioRxiv">
        <title>Sequencing and chromosome-scale assembly of the giantPleurodeles waltlgenome.</title>
        <authorList>
            <person name="Brown T."/>
            <person name="Elewa A."/>
            <person name="Iarovenko S."/>
            <person name="Subramanian E."/>
            <person name="Araus A.J."/>
            <person name="Petzold A."/>
            <person name="Susuki M."/>
            <person name="Suzuki K.-i.T."/>
            <person name="Hayashi T."/>
            <person name="Toyoda A."/>
            <person name="Oliveira C."/>
            <person name="Osipova E."/>
            <person name="Leigh N.D."/>
            <person name="Simon A."/>
            <person name="Yun M.H."/>
        </authorList>
    </citation>
    <scope>NUCLEOTIDE SEQUENCE</scope>
    <source>
        <strain evidence="1">20211129_DDA</strain>
        <tissue evidence="1">Liver</tissue>
    </source>
</reference>
<comment type="caution">
    <text evidence="1">The sequence shown here is derived from an EMBL/GenBank/DDBJ whole genome shotgun (WGS) entry which is preliminary data.</text>
</comment>
<proteinExistence type="predicted"/>
<dbReference type="EMBL" id="JANPWB010000011">
    <property type="protein sequence ID" value="KAJ1128220.1"/>
    <property type="molecule type" value="Genomic_DNA"/>
</dbReference>
<evidence type="ECO:0000313" key="2">
    <source>
        <dbReference type="Proteomes" id="UP001066276"/>
    </source>
</evidence>
<dbReference type="AlphaFoldDB" id="A0AAV7PJA1"/>
<keyword evidence="2" id="KW-1185">Reference proteome</keyword>